<reference evidence="10 11" key="1">
    <citation type="submission" date="2014-06" db="EMBL/GenBank/DDBJ databases">
        <authorList>
            <person name="Swart Estienne"/>
        </authorList>
    </citation>
    <scope>NUCLEOTIDE SEQUENCE [LARGE SCALE GENOMIC DNA]</scope>
    <source>
        <strain evidence="10 11">130c</strain>
    </source>
</reference>
<evidence type="ECO:0000256" key="5">
    <source>
        <dbReference type="ARBA" id="ARBA00022777"/>
    </source>
</evidence>
<keyword evidence="11" id="KW-1185">Reference proteome</keyword>
<evidence type="ECO:0000256" key="4">
    <source>
        <dbReference type="ARBA" id="ARBA00022679"/>
    </source>
</evidence>
<evidence type="ECO:0000256" key="7">
    <source>
        <dbReference type="SAM" id="Coils"/>
    </source>
</evidence>
<dbReference type="InterPro" id="IPR003661">
    <property type="entry name" value="HisK_dim/P_dom"/>
</dbReference>
<dbReference type="InterPro" id="IPR003594">
    <property type="entry name" value="HATPase_dom"/>
</dbReference>
<dbReference type="InterPro" id="IPR001789">
    <property type="entry name" value="Sig_transdc_resp-reg_receiver"/>
</dbReference>
<evidence type="ECO:0000256" key="3">
    <source>
        <dbReference type="ARBA" id="ARBA00022553"/>
    </source>
</evidence>
<dbReference type="Pfam" id="PF00072">
    <property type="entry name" value="Response_reg"/>
    <property type="match status" value="1"/>
</dbReference>
<dbReference type="FunFam" id="3.30.565.10:FF:000010">
    <property type="entry name" value="Sensor histidine kinase RcsC"/>
    <property type="match status" value="1"/>
</dbReference>
<organism evidence="10 11">
    <name type="scientific">Stylonychia lemnae</name>
    <name type="common">Ciliate</name>
    <dbReference type="NCBI Taxonomy" id="5949"/>
    <lineage>
        <taxon>Eukaryota</taxon>
        <taxon>Sar</taxon>
        <taxon>Alveolata</taxon>
        <taxon>Ciliophora</taxon>
        <taxon>Intramacronucleata</taxon>
        <taxon>Spirotrichea</taxon>
        <taxon>Stichotrichia</taxon>
        <taxon>Sporadotrichida</taxon>
        <taxon>Oxytrichidae</taxon>
        <taxon>Stylonychinae</taxon>
        <taxon>Stylonychia</taxon>
    </lineage>
</organism>
<dbReference type="InterPro" id="IPR036097">
    <property type="entry name" value="HisK_dim/P_sf"/>
</dbReference>
<dbReference type="Proteomes" id="UP000039865">
    <property type="component" value="Unassembled WGS sequence"/>
</dbReference>
<dbReference type="AlphaFoldDB" id="A0A078AZH3"/>
<dbReference type="InterPro" id="IPR005467">
    <property type="entry name" value="His_kinase_dom"/>
</dbReference>
<keyword evidence="7" id="KW-0175">Coiled coil</keyword>
<dbReference type="CDD" id="cd00082">
    <property type="entry name" value="HisKA"/>
    <property type="match status" value="1"/>
</dbReference>
<dbReference type="SMART" id="SM00448">
    <property type="entry name" value="REC"/>
    <property type="match status" value="1"/>
</dbReference>
<evidence type="ECO:0000313" key="10">
    <source>
        <dbReference type="EMBL" id="CDW87511.1"/>
    </source>
</evidence>
<dbReference type="GO" id="GO:0005886">
    <property type="term" value="C:plasma membrane"/>
    <property type="evidence" value="ECO:0007669"/>
    <property type="project" value="TreeGrafter"/>
</dbReference>
<keyword evidence="3 6" id="KW-0597">Phosphoprotein</keyword>
<feature type="domain" description="Histidine kinase" evidence="8">
    <location>
        <begin position="190"/>
        <end position="407"/>
    </location>
</feature>
<dbReference type="Gene3D" id="3.40.50.2300">
    <property type="match status" value="1"/>
</dbReference>
<dbReference type="InterPro" id="IPR036890">
    <property type="entry name" value="HATPase_C_sf"/>
</dbReference>
<dbReference type="Pfam" id="PF00512">
    <property type="entry name" value="HisKA"/>
    <property type="match status" value="1"/>
</dbReference>
<dbReference type="EMBL" id="CCKQ01015681">
    <property type="protein sequence ID" value="CDW87511.1"/>
    <property type="molecule type" value="Genomic_DNA"/>
</dbReference>
<evidence type="ECO:0000256" key="6">
    <source>
        <dbReference type="PROSITE-ProRule" id="PRU00169"/>
    </source>
</evidence>
<evidence type="ECO:0000256" key="1">
    <source>
        <dbReference type="ARBA" id="ARBA00000085"/>
    </source>
</evidence>
<dbReference type="PANTHER" id="PTHR43047:SF72">
    <property type="entry name" value="OSMOSENSING HISTIDINE PROTEIN KINASE SLN1"/>
    <property type="match status" value="1"/>
</dbReference>
<dbReference type="InterPro" id="IPR011006">
    <property type="entry name" value="CheY-like_superfamily"/>
</dbReference>
<dbReference type="SUPFAM" id="SSF47384">
    <property type="entry name" value="Homodimeric domain of signal transducing histidine kinase"/>
    <property type="match status" value="1"/>
</dbReference>
<comment type="catalytic activity">
    <reaction evidence="1">
        <text>ATP + protein L-histidine = ADP + protein N-phospho-L-histidine.</text>
        <dbReference type="EC" id="2.7.13.3"/>
    </reaction>
</comment>
<dbReference type="PROSITE" id="PS50110">
    <property type="entry name" value="RESPONSE_REGULATORY"/>
    <property type="match status" value="1"/>
</dbReference>
<sequence>MIKIFHDGIIIATKDKILYHNEQALSIFGIKEEELQSSRYSNSGARARLNQELGQQQDIEQIPKFLIDQMKETIIDNIECKNMGINIQQMYRFEFKNLWNYLEHKFQGNRFNNLDSEVSNIDGVPFLVGNDQQNHSSSQKSEQKHIQVFTQSMKQNGKETILIALRDMTTWIEFERQENLNKMKTVLFAQAAHEFRNPLNGIISSIDILHDKVNHETGGKYYQIAKNCANLMLFLVNDILDFAQTEQKKLVLNIERFKIKDLIEQCTNILQFSAELKGLKIILSLENSAPMYFTTDQNRLRQILINLLSNAIKYTRKGFIKIIINSTEKQTLQIQVVDTGVGISEEKIKTLFSIFTKIMEDRELNKQGVGLGLSISKKLAQALGGDITVESEKDIGSTFILQIKNQEGQLKPSFSGQSSSHQQPKDQLFDVTSMNSLPQKLSDILITVPGKRQRAFHWLSSIQSQSTLNRHNQSFQTQQNALNEIEESKEDIKSEAFPDINLQLDFHDQIARIDSANFEQFNPLVLIADDQPFNLLSLEGLLEQQGVQVDKAFDGESAYLKVLSDQKRRFNTGRGYKLIILDNEMPLMSGLQVAIKIRQGQRNGIIDKHLKLALSSGESSNEFTRLLFSLNYGQDPFDYNIGKPVKQDIIKKMLLESGLKKS</sequence>
<dbReference type="PRINTS" id="PR00344">
    <property type="entry name" value="BCTRLSENSOR"/>
</dbReference>
<gene>
    <name evidence="10" type="primary">Contig17205.g18324</name>
    <name evidence="10" type="ORF">STYLEM_16617</name>
</gene>
<dbReference type="SUPFAM" id="SSF55874">
    <property type="entry name" value="ATPase domain of HSP90 chaperone/DNA topoisomerase II/histidine kinase"/>
    <property type="match status" value="1"/>
</dbReference>
<dbReference type="InterPro" id="IPR004358">
    <property type="entry name" value="Sig_transdc_His_kin-like_C"/>
</dbReference>
<feature type="coiled-coil region" evidence="7">
    <location>
        <begin position="468"/>
        <end position="495"/>
    </location>
</feature>
<evidence type="ECO:0000313" key="11">
    <source>
        <dbReference type="Proteomes" id="UP000039865"/>
    </source>
</evidence>
<keyword evidence="4" id="KW-0808">Transferase</keyword>
<dbReference type="InParanoid" id="A0A078AZH3"/>
<dbReference type="PROSITE" id="PS50109">
    <property type="entry name" value="HIS_KIN"/>
    <property type="match status" value="1"/>
</dbReference>
<name>A0A078AZH3_STYLE</name>
<dbReference type="SMART" id="SM00388">
    <property type="entry name" value="HisKA"/>
    <property type="match status" value="1"/>
</dbReference>
<dbReference type="GO" id="GO:0009927">
    <property type="term" value="F:histidine phosphotransfer kinase activity"/>
    <property type="evidence" value="ECO:0007669"/>
    <property type="project" value="TreeGrafter"/>
</dbReference>
<evidence type="ECO:0000256" key="2">
    <source>
        <dbReference type="ARBA" id="ARBA00012438"/>
    </source>
</evidence>
<dbReference type="OrthoDB" id="298677at2759"/>
<dbReference type="Gene3D" id="3.30.565.10">
    <property type="entry name" value="Histidine kinase-like ATPase, C-terminal domain"/>
    <property type="match status" value="1"/>
</dbReference>
<dbReference type="Pfam" id="PF02518">
    <property type="entry name" value="HATPase_c"/>
    <property type="match status" value="1"/>
</dbReference>
<dbReference type="CDD" id="cd17546">
    <property type="entry name" value="REC_hyHK_CKI1_RcsC-like"/>
    <property type="match status" value="1"/>
</dbReference>
<keyword evidence="5 10" id="KW-0418">Kinase</keyword>
<dbReference type="SUPFAM" id="SSF52172">
    <property type="entry name" value="CheY-like"/>
    <property type="match status" value="1"/>
</dbReference>
<dbReference type="EC" id="2.7.13.3" evidence="2"/>
<proteinExistence type="predicted"/>
<dbReference type="Gene3D" id="1.10.287.130">
    <property type="match status" value="1"/>
</dbReference>
<feature type="modified residue" description="4-aspartylphosphate" evidence="6">
    <location>
        <position position="582"/>
    </location>
</feature>
<dbReference type="PANTHER" id="PTHR43047">
    <property type="entry name" value="TWO-COMPONENT HISTIDINE PROTEIN KINASE"/>
    <property type="match status" value="1"/>
</dbReference>
<dbReference type="SMART" id="SM00387">
    <property type="entry name" value="HATPase_c"/>
    <property type="match status" value="1"/>
</dbReference>
<evidence type="ECO:0000259" key="9">
    <source>
        <dbReference type="PROSITE" id="PS50110"/>
    </source>
</evidence>
<feature type="domain" description="Response regulatory" evidence="9">
    <location>
        <begin position="524"/>
        <end position="658"/>
    </location>
</feature>
<dbReference type="GO" id="GO:0000155">
    <property type="term" value="F:phosphorelay sensor kinase activity"/>
    <property type="evidence" value="ECO:0007669"/>
    <property type="project" value="InterPro"/>
</dbReference>
<protein>
    <recommendedName>
        <fullName evidence="2">histidine kinase</fullName>
        <ecNumber evidence="2">2.7.13.3</ecNumber>
    </recommendedName>
</protein>
<evidence type="ECO:0000259" key="8">
    <source>
        <dbReference type="PROSITE" id="PS50109"/>
    </source>
</evidence>
<accession>A0A078AZH3</accession>